<dbReference type="GO" id="GO:0070006">
    <property type="term" value="F:metalloaminopeptidase activity"/>
    <property type="evidence" value="ECO:0007669"/>
    <property type="project" value="UniProtKB-UniRule"/>
</dbReference>
<evidence type="ECO:0000256" key="5">
    <source>
        <dbReference type="ARBA" id="ARBA00022801"/>
    </source>
</evidence>
<comment type="subunit">
    <text evidence="6">Monomer.</text>
</comment>
<keyword evidence="2 6" id="KW-0031">Aminopeptidase</keyword>
<keyword evidence="3 6" id="KW-0645">Protease</keyword>
<dbReference type="PRINTS" id="PR00599">
    <property type="entry name" value="MAPEPTIDASE"/>
</dbReference>
<feature type="binding site" evidence="6">
    <location>
        <position position="177"/>
    </location>
    <ligand>
        <name>substrate</name>
    </ligand>
</feature>
<dbReference type="InterPro" id="IPR001714">
    <property type="entry name" value="Pept_M24_MAP"/>
</dbReference>
<comment type="similarity">
    <text evidence="6">Belongs to the peptidase M24A family. Methionine aminopeptidase type 1 subfamily.</text>
</comment>
<evidence type="ECO:0000256" key="1">
    <source>
        <dbReference type="ARBA" id="ARBA00002521"/>
    </source>
</evidence>
<dbReference type="HAMAP" id="MF_01974">
    <property type="entry name" value="MetAP_1"/>
    <property type="match status" value="1"/>
</dbReference>
<feature type="binding site" evidence="6">
    <location>
        <position position="234"/>
    </location>
    <ligand>
        <name>a divalent metal cation</name>
        <dbReference type="ChEBI" id="CHEBI:60240"/>
        <label>2</label>
        <note>catalytic</note>
    </ligand>
</feature>
<evidence type="ECO:0000256" key="2">
    <source>
        <dbReference type="ARBA" id="ARBA00022438"/>
    </source>
</evidence>
<accession>V7D960</accession>
<gene>
    <name evidence="6" type="primary">map</name>
    <name evidence="10" type="ORF">O164_19210</name>
</gene>
<comment type="catalytic activity">
    <reaction evidence="6 7">
        <text>Release of N-terminal amino acids, preferentially methionine, from peptides and arylamides.</text>
        <dbReference type="EC" id="3.4.11.18"/>
    </reaction>
</comment>
<keyword evidence="5 6" id="KW-0378">Hydrolase</keyword>
<feature type="domain" description="Peptidase M24" evidence="9">
    <location>
        <begin position="12"/>
        <end position="241"/>
    </location>
</feature>
<evidence type="ECO:0000256" key="7">
    <source>
        <dbReference type="RuleBase" id="RU003653"/>
    </source>
</evidence>
<comment type="function">
    <text evidence="1 6">Removes the N-terminal methionine from nascent proteins. The N-terminal methionine is often cleaved when the second residue in the primary sequence is small and uncharged (Met-Ala-, Cys, Gly, Pro, Ser, Thr, or Val). Requires deformylation of the N(alpha)-formylated initiator methionine before it can be hydrolyzed.</text>
</comment>
<feature type="binding site" evidence="6">
    <location>
        <position position="96"/>
    </location>
    <ligand>
        <name>a divalent metal cation</name>
        <dbReference type="ChEBI" id="CHEBI:60240"/>
        <label>1</label>
    </ligand>
</feature>
<comment type="caution">
    <text evidence="10">The sequence shown here is derived from an EMBL/GenBank/DDBJ whole genome shotgun (WGS) entry which is preliminary data.</text>
</comment>
<dbReference type="GO" id="GO:0006508">
    <property type="term" value="P:proteolysis"/>
    <property type="evidence" value="ECO:0007669"/>
    <property type="project" value="UniProtKB-KW"/>
</dbReference>
<keyword evidence="4 6" id="KW-0479">Metal-binding</keyword>
<feature type="binding site" evidence="6">
    <location>
        <position position="107"/>
    </location>
    <ligand>
        <name>a divalent metal cation</name>
        <dbReference type="ChEBI" id="CHEBI:60240"/>
        <label>2</label>
        <note>catalytic</note>
    </ligand>
</feature>
<evidence type="ECO:0000259" key="9">
    <source>
        <dbReference type="Pfam" id="PF00557"/>
    </source>
</evidence>
<dbReference type="NCBIfam" id="TIGR00500">
    <property type="entry name" value="met_pdase_I"/>
    <property type="match status" value="1"/>
</dbReference>
<feature type="compositionally biased region" description="Basic and acidic residues" evidence="8">
    <location>
        <begin position="255"/>
        <end position="273"/>
    </location>
</feature>
<feature type="binding site" evidence="6">
    <location>
        <position position="203"/>
    </location>
    <ligand>
        <name>a divalent metal cation</name>
        <dbReference type="ChEBI" id="CHEBI:60240"/>
        <label>2</label>
        <note>catalytic</note>
    </ligand>
</feature>
<name>V7D960_9PSED</name>
<dbReference type="GO" id="GO:0004239">
    <property type="term" value="F:initiator methionyl aminopeptidase activity"/>
    <property type="evidence" value="ECO:0007669"/>
    <property type="project" value="UniProtKB-UniRule"/>
</dbReference>
<dbReference type="GO" id="GO:0046872">
    <property type="term" value="F:metal ion binding"/>
    <property type="evidence" value="ECO:0007669"/>
    <property type="project" value="UniProtKB-UniRule"/>
</dbReference>
<dbReference type="SUPFAM" id="SSF55920">
    <property type="entry name" value="Creatinase/aminopeptidase"/>
    <property type="match status" value="1"/>
</dbReference>
<dbReference type="CDD" id="cd01086">
    <property type="entry name" value="MetAP1"/>
    <property type="match status" value="1"/>
</dbReference>
<evidence type="ECO:0000313" key="11">
    <source>
        <dbReference type="Proteomes" id="UP000018511"/>
    </source>
</evidence>
<evidence type="ECO:0000313" key="10">
    <source>
        <dbReference type="EMBL" id="ESW38198.1"/>
    </source>
</evidence>
<dbReference type="PROSITE" id="PS00680">
    <property type="entry name" value="MAP_1"/>
    <property type="match status" value="1"/>
</dbReference>
<feature type="compositionally biased region" description="Low complexity" evidence="8">
    <location>
        <begin position="308"/>
        <end position="326"/>
    </location>
</feature>
<dbReference type="InterPro" id="IPR000994">
    <property type="entry name" value="Pept_M24"/>
</dbReference>
<dbReference type="AlphaFoldDB" id="V7D960"/>
<dbReference type="PANTHER" id="PTHR43330">
    <property type="entry name" value="METHIONINE AMINOPEPTIDASE"/>
    <property type="match status" value="1"/>
</dbReference>
<protein>
    <recommendedName>
        <fullName evidence="6 7">Methionine aminopeptidase</fullName>
        <shortName evidence="6">MAP</shortName>
        <shortName evidence="6">MetAP</shortName>
        <ecNumber evidence="6 7">3.4.11.18</ecNumber>
    </recommendedName>
    <alternativeName>
        <fullName evidence="6">Peptidase M</fullName>
    </alternativeName>
</protein>
<dbReference type="NCBIfam" id="NF008970">
    <property type="entry name" value="PRK12318.1"/>
    <property type="match status" value="1"/>
</dbReference>
<dbReference type="EC" id="3.4.11.18" evidence="6 7"/>
<dbReference type="PANTHER" id="PTHR43330:SF27">
    <property type="entry name" value="METHIONINE AMINOPEPTIDASE"/>
    <property type="match status" value="1"/>
</dbReference>
<feature type="binding site" evidence="6">
    <location>
        <position position="170"/>
    </location>
    <ligand>
        <name>a divalent metal cation</name>
        <dbReference type="ChEBI" id="CHEBI:60240"/>
        <label>2</label>
        <note>catalytic</note>
    </ligand>
</feature>
<evidence type="ECO:0000256" key="8">
    <source>
        <dbReference type="SAM" id="MobiDB-lite"/>
    </source>
</evidence>
<feature type="binding site" evidence="6">
    <location>
        <position position="234"/>
    </location>
    <ligand>
        <name>a divalent metal cation</name>
        <dbReference type="ChEBI" id="CHEBI:60240"/>
        <label>1</label>
    </ligand>
</feature>
<evidence type="ECO:0000256" key="4">
    <source>
        <dbReference type="ARBA" id="ARBA00022723"/>
    </source>
</evidence>
<feature type="binding site" evidence="6">
    <location>
        <position position="107"/>
    </location>
    <ligand>
        <name>a divalent metal cation</name>
        <dbReference type="ChEBI" id="CHEBI:60240"/>
        <label>1</label>
    </ligand>
</feature>
<dbReference type="InterPro" id="IPR002467">
    <property type="entry name" value="Pept_M24A_MAP1"/>
</dbReference>
<feature type="binding site" evidence="6">
    <location>
        <position position="79"/>
    </location>
    <ligand>
        <name>substrate</name>
    </ligand>
</feature>
<dbReference type="GO" id="GO:0005829">
    <property type="term" value="C:cytosol"/>
    <property type="evidence" value="ECO:0007669"/>
    <property type="project" value="TreeGrafter"/>
</dbReference>
<evidence type="ECO:0000256" key="6">
    <source>
        <dbReference type="HAMAP-Rule" id="MF_01974"/>
    </source>
</evidence>
<comment type="cofactor">
    <cofactor evidence="6">
        <name>Co(2+)</name>
        <dbReference type="ChEBI" id="CHEBI:48828"/>
    </cofactor>
    <cofactor evidence="6">
        <name>Zn(2+)</name>
        <dbReference type="ChEBI" id="CHEBI:29105"/>
    </cofactor>
    <cofactor evidence="6">
        <name>Mn(2+)</name>
        <dbReference type="ChEBI" id="CHEBI:29035"/>
    </cofactor>
    <cofactor evidence="6">
        <name>Fe(2+)</name>
        <dbReference type="ChEBI" id="CHEBI:29033"/>
    </cofactor>
    <text evidence="6">Binds 2 divalent metal cations per subunit. Has a high-affinity and a low affinity metal-binding site. The true nature of the physiological cofactor is under debate. The enzyme is active with cobalt, zinc, manganese or divalent iron ions. Most likely, methionine aminopeptidases function as mononuclear Fe(2+)-metalloproteases under physiological conditions, and the catalytically relevant metal-binding site has been assigned to the histidine-containing high-affinity site.</text>
</comment>
<dbReference type="Pfam" id="PF00557">
    <property type="entry name" value="Peptidase_M24"/>
    <property type="match status" value="1"/>
</dbReference>
<evidence type="ECO:0000256" key="3">
    <source>
        <dbReference type="ARBA" id="ARBA00022670"/>
    </source>
</evidence>
<dbReference type="Proteomes" id="UP000018511">
    <property type="component" value="Unassembled WGS sequence"/>
</dbReference>
<proteinExistence type="inferred from homology"/>
<dbReference type="Gene3D" id="3.90.230.10">
    <property type="entry name" value="Creatinase/methionine aminopeptidase superfamily"/>
    <property type="match status" value="1"/>
</dbReference>
<feature type="region of interest" description="Disordered" evidence="8">
    <location>
        <begin position="255"/>
        <end position="326"/>
    </location>
</feature>
<feature type="compositionally biased region" description="Low complexity" evidence="8">
    <location>
        <begin position="286"/>
        <end position="298"/>
    </location>
</feature>
<dbReference type="PATRIC" id="fig|1388762.3.peg.3742"/>
<sequence length="326" mass="36151">MTVTIKTAEDIEKMRIAGRLAAEVLEMIEEHVKPGVTTEELDRLCHDYIVNVQQAIPAPLNYKGYPKSICTSINHVVCHGIPNDKPLKDGDTLNIDVTVIKDGYHGDTSRMFHVGTVPVWAERLSKVTQECMYKAIELVKPGCRLGDIGEVIQKHAEKNGFSVVREFCGHGIGKVFHEEPQILHYGRAGTGMELKEGMTFTIEPMINQGKADTKVLGDGWTAITKDRKLSAQWEHTLVVTATGYEIFTLRKDDTIRAPRPDRTPTGHPHDRNVTRCPRWTPSCSTAASSRRNWPSRRAPSPPSRKPSARPARCSTSVSAVAAKSAH</sequence>
<dbReference type="InterPro" id="IPR036005">
    <property type="entry name" value="Creatinase/aminopeptidase-like"/>
</dbReference>
<dbReference type="EMBL" id="AXUP01000270">
    <property type="protein sequence ID" value="ESW38198.1"/>
    <property type="molecule type" value="Genomic_DNA"/>
</dbReference>
<organism evidence="10 11">
    <name type="scientific">Pseudomonas taiwanensis SJ9</name>
    <dbReference type="NCBI Taxonomy" id="1388762"/>
    <lineage>
        <taxon>Bacteria</taxon>
        <taxon>Pseudomonadati</taxon>
        <taxon>Pseudomonadota</taxon>
        <taxon>Gammaproteobacteria</taxon>
        <taxon>Pseudomonadales</taxon>
        <taxon>Pseudomonadaceae</taxon>
        <taxon>Pseudomonas</taxon>
    </lineage>
</organism>
<reference evidence="10 11" key="1">
    <citation type="submission" date="2013-10" db="EMBL/GenBank/DDBJ databases">
        <title>Whole Genome Shotgun Sequence of Pseudomonas taiwanensis SJ9.</title>
        <authorList>
            <person name="Hong S.-J."/>
            <person name="Shin J.-H."/>
        </authorList>
    </citation>
    <scope>NUCLEOTIDE SEQUENCE [LARGE SCALE GENOMIC DNA]</scope>
    <source>
        <strain evidence="10 11">SJ9</strain>
    </source>
</reference>